<dbReference type="AlphaFoldDB" id="A0ABD5T3B8"/>
<dbReference type="EMBL" id="JBHSWT010000315">
    <property type="protein sequence ID" value="MFC6771254.1"/>
    <property type="molecule type" value="Genomic_DNA"/>
</dbReference>
<dbReference type="GO" id="GO:0004807">
    <property type="term" value="F:triose-phosphate isomerase activity"/>
    <property type="evidence" value="ECO:0007669"/>
    <property type="project" value="UniProtKB-EC"/>
</dbReference>
<reference evidence="1 2" key="1">
    <citation type="journal article" date="2019" name="Int. J. Syst. Evol. Microbiol.">
        <title>The Global Catalogue of Microorganisms (GCM) 10K type strain sequencing project: providing services to taxonomists for standard genome sequencing and annotation.</title>
        <authorList>
            <consortium name="The Broad Institute Genomics Platform"/>
            <consortium name="The Broad Institute Genome Sequencing Center for Infectious Disease"/>
            <person name="Wu L."/>
            <person name="Ma J."/>
        </authorList>
    </citation>
    <scope>NUCLEOTIDE SEQUENCE [LARGE SCALE GENOMIC DNA]</scope>
    <source>
        <strain evidence="1 2">PJ61</strain>
    </source>
</reference>
<dbReference type="Proteomes" id="UP001596274">
    <property type="component" value="Unassembled WGS sequence"/>
</dbReference>
<dbReference type="EC" id="5.3.1.1" evidence="1"/>
<keyword evidence="2" id="KW-1185">Reference proteome</keyword>
<dbReference type="SUPFAM" id="SSF110399">
    <property type="entry name" value="ThiG-like"/>
    <property type="match status" value="1"/>
</dbReference>
<evidence type="ECO:0000313" key="1">
    <source>
        <dbReference type="EMBL" id="MFC6771254.1"/>
    </source>
</evidence>
<evidence type="ECO:0000313" key="2">
    <source>
        <dbReference type="Proteomes" id="UP001596274"/>
    </source>
</evidence>
<name>A0ABD5T3B8_9EURY</name>
<accession>A0ABD5T3B8</accession>
<feature type="non-terminal residue" evidence="1">
    <location>
        <position position="1"/>
    </location>
</feature>
<comment type="caution">
    <text evidence="1">The sequence shown here is derived from an EMBL/GenBank/DDBJ whole genome shotgun (WGS) entry which is preliminary data.</text>
</comment>
<protein>
    <submittedName>
        <fullName evidence="1">Triose-phosphate isomerase</fullName>
        <ecNumber evidence="1">5.3.1.1</ecNumber>
    </submittedName>
</protein>
<keyword evidence="1" id="KW-0413">Isomerase</keyword>
<gene>
    <name evidence="1" type="ORF">ACFQDD_06945</name>
</gene>
<dbReference type="InterPro" id="IPR013785">
    <property type="entry name" value="Aldolase_TIM"/>
</dbReference>
<organism evidence="1 2">
    <name type="scientific">Halorubrum pallidum</name>
    <dbReference type="NCBI Taxonomy" id="1526114"/>
    <lineage>
        <taxon>Archaea</taxon>
        <taxon>Methanobacteriati</taxon>
        <taxon>Methanobacteriota</taxon>
        <taxon>Stenosarchaea group</taxon>
        <taxon>Halobacteria</taxon>
        <taxon>Halobacteriales</taxon>
        <taxon>Haloferacaceae</taxon>
        <taxon>Halorubrum</taxon>
    </lineage>
</organism>
<proteinExistence type="predicted"/>
<dbReference type="Gene3D" id="3.20.20.70">
    <property type="entry name" value="Aldolase class I"/>
    <property type="match status" value="1"/>
</dbReference>
<sequence length="29" mass="2767">LGASGVLLASGVAKADDPEAVLEDLVSGL</sequence>